<organism evidence="7 8">
    <name type="scientific">Candidatus Roizmanbacteria bacterium RIFOXYA1_FULL_41_12</name>
    <dbReference type="NCBI Taxonomy" id="1802082"/>
    <lineage>
        <taxon>Bacteria</taxon>
        <taxon>Candidatus Roizmaniibacteriota</taxon>
    </lineage>
</organism>
<accession>A0A1F7KAI2</accession>
<feature type="domain" description="D-isomer specific 2-hydroxyacid dehydrogenase NAD-binding" evidence="6">
    <location>
        <begin position="103"/>
        <end position="277"/>
    </location>
</feature>
<keyword evidence="3" id="KW-0520">NAD</keyword>
<dbReference type="InterPro" id="IPR029753">
    <property type="entry name" value="D-isomer_DH_CS"/>
</dbReference>
<gene>
    <name evidence="7" type="ORF">A2209_04070</name>
</gene>
<dbReference type="PANTHER" id="PTHR42789">
    <property type="entry name" value="D-ISOMER SPECIFIC 2-HYDROXYACID DEHYDROGENASE FAMILY PROTEIN (AFU_ORTHOLOGUE AFUA_6G10090)"/>
    <property type="match status" value="1"/>
</dbReference>
<dbReference type="Pfam" id="PF00389">
    <property type="entry name" value="2-Hacid_dh"/>
    <property type="match status" value="1"/>
</dbReference>
<evidence type="ECO:0000256" key="1">
    <source>
        <dbReference type="ARBA" id="ARBA00005854"/>
    </source>
</evidence>
<sequence>MLIQIVEPTEIHSQALALLKKNGHQLIIDEPTLAQIKTLEAIFIRTYTQANRSFLEKYPNLKYLLRAGVGLDNIDLNYCKSQKITVINSPGANANAVAEMVIALATLLLRNFAPQNYLLTKKKWRERNLIGFEIKNKTIGLVGCGAIGKLVSKKLANYEVKQILGFDPFLNQEELIKYGIIKTELEDLINKADIISLHLPLNKQTINLFSLPQLKKMKKTASIINTSRGGIINETDLIYALENGIISGAALDVFENEPHLRDEFFKLTNVILTPHLAGFTKEADIEMSLMPAQKLLTLLN</sequence>
<name>A0A1F7KAI2_9BACT</name>
<dbReference type="PANTHER" id="PTHR42789:SF1">
    <property type="entry name" value="D-ISOMER SPECIFIC 2-HYDROXYACID DEHYDROGENASE FAMILY PROTEIN (AFU_ORTHOLOGUE AFUA_6G10090)"/>
    <property type="match status" value="1"/>
</dbReference>
<keyword evidence="2 4" id="KW-0560">Oxidoreductase</keyword>
<protein>
    <recommendedName>
        <fullName evidence="9">Phosphoglycerate dehydrogenase</fullName>
    </recommendedName>
</protein>
<dbReference type="PROSITE" id="PS00670">
    <property type="entry name" value="D_2_HYDROXYACID_DH_2"/>
    <property type="match status" value="1"/>
</dbReference>
<dbReference type="Pfam" id="PF02826">
    <property type="entry name" value="2-Hacid_dh_C"/>
    <property type="match status" value="1"/>
</dbReference>
<dbReference type="InterPro" id="IPR050857">
    <property type="entry name" value="D-2-hydroxyacid_DH"/>
</dbReference>
<dbReference type="InterPro" id="IPR006140">
    <property type="entry name" value="D-isomer_DH_NAD-bd"/>
</dbReference>
<dbReference type="EMBL" id="MGBG01000013">
    <property type="protein sequence ID" value="OGK64850.1"/>
    <property type="molecule type" value="Genomic_DNA"/>
</dbReference>
<comment type="caution">
    <text evidence="7">The sequence shown here is derived from an EMBL/GenBank/DDBJ whole genome shotgun (WGS) entry which is preliminary data.</text>
</comment>
<feature type="domain" description="D-isomer specific 2-hydroxyacid dehydrogenase catalytic" evidence="5">
    <location>
        <begin position="11"/>
        <end position="298"/>
    </location>
</feature>
<evidence type="ECO:0000313" key="7">
    <source>
        <dbReference type="EMBL" id="OGK64850.1"/>
    </source>
</evidence>
<dbReference type="GO" id="GO:0016616">
    <property type="term" value="F:oxidoreductase activity, acting on the CH-OH group of donors, NAD or NADP as acceptor"/>
    <property type="evidence" value="ECO:0007669"/>
    <property type="project" value="InterPro"/>
</dbReference>
<dbReference type="GO" id="GO:0051287">
    <property type="term" value="F:NAD binding"/>
    <property type="evidence" value="ECO:0007669"/>
    <property type="project" value="InterPro"/>
</dbReference>
<reference evidence="7 8" key="1">
    <citation type="journal article" date="2016" name="Nat. Commun.">
        <title>Thousands of microbial genomes shed light on interconnected biogeochemical processes in an aquifer system.</title>
        <authorList>
            <person name="Anantharaman K."/>
            <person name="Brown C.T."/>
            <person name="Hug L.A."/>
            <person name="Sharon I."/>
            <person name="Castelle C.J."/>
            <person name="Probst A.J."/>
            <person name="Thomas B.C."/>
            <person name="Singh A."/>
            <person name="Wilkins M.J."/>
            <person name="Karaoz U."/>
            <person name="Brodie E.L."/>
            <person name="Williams K.H."/>
            <person name="Hubbard S.S."/>
            <person name="Banfield J.F."/>
        </authorList>
    </citation>
    <scope>NUCLEOTIDE SEQUENCE [LARGE SCALE GENOMIC DNA]</scope>
</reference>
<dbReference type="InterPro" id="IPR036291">
    <property type="entry name" value="NAD(P)-bd_dom_sf"/>
</dbReference>
<dbReference type="AlphaFoldDB" id="A0A1F7KAI2"/>
<evidence type="ECO:0000256" key="4">
    <source>
        <dbReference type="RuleBase" id="RU003719"/>
    </source>
</evidence>
<comment type="similarity">
    <text evidence="1 4">Belongs to the D-isomer specific 2-hydroxyacid dehydrogenase family.</text>
</comment>
<dbReference type="CDD" id="cd12173">
    <property type="entry name" value="PGDH_4"/>
    <property type="match status" value="1"/>
</dbReference>
<evidence type="ECO:0000256" key="3">
    <source>
        <dbReference type="ARBA" id="ARBA00023027"/>
    </source>
</evidence>
<evidence type="ECO:0000259" key="5">
    <source>
        <dbReference type="Pfam" id="PF00389"/>
    </source>
</evidence>
<evidence type="ECO:0000313" key="8">
    <source>
        <dbReference type="Proteomes" id="UP000178450"/>
    </source>
</evidence>
<evidence type="ECO:0000256" key="2">
    <source>
        <dbReference type="ARBA" id="ARBA00023002"/>
    </source>
</evidence>
<dbReference type="SUPFAM" id="SSF52283">
    <property type="entry name" value="Formate/glycerate dehydrogenase catalytic domain-like"/>
    <property type="match status" value="1"/>
</dbReference>
<dbReference type="Proteomes" id="UP000178450">
    <property type="component" value="Unassembled WGS sequence"/>
</dbReference>
<evidence type="ECO:0000259" key="6">
    <source>
        <dbReference type="Pfam" id="PF02826"/>
    </source>
</evidence>
<evidence type="ECO:0008006" key="9">
    <source>
        <dbReference type="Google" id="ProtNLM"/>
    </source>
</evidence>
<dbReference type="SUPFAM" id="SSF51735">
    <property type="entry name" value="NAD(P)-binding Rossmann-fold domains"/>
    <property type="match status" value="1"/>
</dbReference>
<dbReference type="Gene3D" id="3.40.50.720">
    <property type="entry name" value="NAD(P)-binding Rossmann-like Domain"/>
    <property type="match status" value="2"/>
</dbReference>
<proteinExistence type="inferred from homology"/>
<dbReference type="InterPro" id="IPR006139">
    <property type="entry name" value="D-isomer_2_OHA_DH_cat_dom"/>
</dbReference>